<dbReference type="Gene3D" id="3.30.465.10">
    <property type="match status" value="1"/>
</dbReference>
<dbReference type="RefSeq" id="WP_133798314.1">
    <property type="nucleotide sequence ID" value="NZ_SNWQ01000001.1"/>
</dbReference>
<dbReference type="PANTHER" id="PTHR42973:SF39">
    <property type="entry name" value="FAD-BINDING PCMH-TYPE DOMAIN-CONTAINING PROTEIN"/>
    <property type="match status" value="1"/>
</dbReference>
<proteinExistence type="inferred from homology"/>
<gene>
    <name evidence="7" type="ORF">EV643_101560</name>
</gene>
<evidence type="ECO:0000256" key="4">
    <source>
        <dbReference type="ARBA" id="ARBA00022827"/>
    </source>
</evidence>
<dbReference type="OrthoDB" id="3682986at2"/>
<evidence type="ECO:0000313" key="8">
    <source>
        <dbReference type="Proteomes" id="UP000295388"/>
    </source>
</evidence>
<comment type="similarity">
    <text evidence="2">Belongs to the oxygen-dependent FAD-linked oxidoreductase family.</text>
</comment>
<dbReference type="GO" id="GO:0016491">
    <property type="term" value="F:oxidoreductase activity"/>
    <property type="evidence" value="ECO:0007669"/>
    <property type="project" value="UniProtKB-KW"/>
</dbReference>
<feature type="domain" description="FAD-binding PCMH-type" evidence="6">
    <location>
        <begin position="22"/>
        <end position="185"/>
    </location>
</feature>
<dbReference type="Gene3D" id="3.30.43.10">
    <property type="entry name" value="Uridine Diphospho-n-acetylenolpyruvylglucosamine Reductase, domain 2"/>
    <property type="match status" value="1"/>
</dbReference>
<dbReference type="InterPro" id="IPR016167">
    <property type="entry name" value="FAD-bd_PCMH_sub1"/>
</dbReference>
<name>A0A4R6KQU1_9ACTN</name>
<dbReference type="InterPro" id="IPR016169">
    <property type="entry name" value="FAD-bd_PCMH_sub2"/>
</dbReference>
<dbReference type="GO" id="GO:0071949">
    <property type="term" value="F:FAD binding"/>
    <property type="evidence" value="ECO:0007669"/>
    <property type="project" value="InterPro"/>
</dbReference>
<dbReference type="Pfam" id="PF01565">
    <property type="entry name" value="FAD_binding_4"/>
    <property type="match status" value="1"/>
</dbReference>
<evidence type="ECO:0000256" key="1">
    <source>
        <dbReference type="ARBA" id="ARBA00001974"/>
    </source>
</evidence>
<protein>
    <submittedName>
        <fullName evidence="7">FAD/FMN-containing dehydrogenase</fullName>
    </submittedName>
</protein>
<keyword evidence="3" id="KW-0285">Flavoprotein</keyword>
<evidence type="ECO:0000256" key="3">
    <source>
        <dbReference type="ARBA" id="ARBA00022630"/>
    </source>
</evidence>
<evidence type="ECO:0000256" key="2">
    <source>
        <dbReference type="ARBA" id="ARBA00005466"/>
    </source>
</evidence>
<dbReference type="EMBL" id="SNWQ01000001">
    <property type="protein sequence ID" value="TDO54769.1"/>
    <property type="molecule type" value="Genomic_DNA"/>
</dbReference>
<dbReference type="InterPro" id="IPR016166">
    <property type="entry name" value="FAD-bd_PCMH"/>
</dbReference>
<comment type="cofactor">
    <cofactor evidence="1">
        <name>FAD</name>
        <dbReference type="ChEBI" id="CHEBI:57692"/>
    </cofactor>
</comment>
<dbReference type="Gene3D" id="3.40.462.20">
    <property type="match status" value="1"/>
</dbReference>
<dbReference type="InterPro" id="IPR006094">
    <property type="entry name" value="Oxid_FAD_bind_N"/>
</dbReference>
<dbReference type="InterPro" id="IPR006093">
    <property type="entry name" value="Oxy_OxRdtase_FAD_BS"/>
</dbReference>
<keyword evidence="8" id="KW-1185">Reference proteome</keyword>
<evidence type="ECO:0000256" key="5">
    <source>
        <dbReference type="ARBA" id="ARBA00023002"/>
    </source>
</evidence>
<keyword evidence="5" id="KW-0560">Oxidoreductase</keyword>
<dbReference type="SUPFAM" id="SSF56176">
    <property type="entry name" value="FAD-binding/transporter-associated domain-like"/>
    <property type="match status" value="1"/>
</dbReference>
<accession>A0A4R6KQU1</accession>
<evidence type="ECO:0000259" key="6">
    <source>
        <dbReference type="PROSITE" id="PS51387"/>
    </source>
</evidence>
<evidence type="ECO:0000313" key="7">
    <source>
        <dbReference type="EMBL" id="TDO54769.1"/>
    </source>
</evidence>
<dbReference type="Proteomes" id="UP000295388">
    <property type="component" value="Unassembled WGS sequence"/>
</dbReference>
<dbReference type="InterPro" id="IPR036318">
    <property type="entry name" value="FAD-bd_PCMH-like_sf"/>
</dbReference>
<keyword evidence="4" id="KW-0274">FAD</keyword>
<dbReference type="InterPro" id="IPR050416">
    <property type="entry name" value="FAD-linked_Oxidoreductase"/>
</dbReference>
<dbReference type="PROSITE" id="PS00862">
    <property type="entry name" value="OX2_COVAL_FAD"/>
    <property type="match status" value="1"/>
</dbReference>
<dbReference type="AlphaFoldDB" id="A0A4R6KQU1"/>
<organism evidence="7 8">
    <name type="scientific">Kribbella caucasensis</name>
    <dbReference type="NCBI Taxonomy" id="2512215"/>
    <lineage>
        <taxon>Bacteria</taxon>
        <taxon>Bacillati</taxon>
        <taxon>Actinomycetota</taxon>
        <taxon>Actinomycetes</taxon>
        <taxon>Propionibacteriales</taxon>
        <taxon>Kribbellaceae</taxon>
        <taxon>Kribbella</taxon>
    </lineage>
</organism>
<dbReference type="PROSITE" id="PS51387">
    <property type="entry name" value="FAD_PCMH"/>
    <property type="match status" value="1"/>
</dbReference>
<comment type="caution">
    <text evidence="7">The sequence shown here is derived from an EMBL/GenBank/DDBJ whole genome shotgun (WGS) entry which is preliminary data.</text>
</comment>
<reference evidence="7 8" key="1">
    <citation type="submission" date="2019-03" db="EMBL/GenBank/DDBJ databases">
        <title>Genomic Encyclopedia of Type Strains, Phase III (KMG-III): the genomes of soil and plant-associated and newly described type strains.</title>
        <authorList>
            <person name="Whitman W."/>
        </authorList>
    </citation>
    <scope>NUCLEOTIDE SEQUENCE [LARGE SCALE GENOMIC DNA]</scope>
    <source>
        <strain evidence="7 8">VKM Ac-2527</strain>
    </source>
</reference>
<dbReference type="PANTHER" id="PTHR42973">
    <property type="entry name" value="BINDING OXIDOREDUCTASE, PUTATIVE (AFU_ORTHOLOGUE AFUA_1G17690)-RELATED"/>
    <property type="match status" value="1"/>
</dbReference>
<sequence>MKTWTPETPGYNQQRLGFQRRDPHQPAKIFGATSAADIQEAVRYARDHDLKLAVKATGHGHTRPTDAVLITTSRFDDVTVDPGQRTATIQAGASWQQVIDAAAKHGLAPLSGSFPGVGAISYTLGGGVGLMARRHGFAADHVRRIEVVTPDGTLRNAEGDLFWALRGGGGNFGIVTELEVDLFPVTTLFGGSLYYELPATPGILETWREWTATVPDEVTSAVAIVPFPDIPPVPAPLRGKYVAQVSLSILGSNGEELIQPLRAIGTPLLDTVGEIPYTESGRIFAEPERPDAYGARNVLLNQLDPAALATIPKLAGPEAAAMCVVMIRHLGGALARPPKEPNAVGHRDAAYSLTVLTPGENDAAELHRAVLDPWQPYVVGRSLNFSFAPLDQHQVSEAYEKTTHDRLLQLRNTYDPTRMLQPNHQL</sequence>